<dbReference type="InterPro" id="IPR007650">
    <property type="entry name" value="Zf-FLZ_dom"/>
</dbReference>
<dbReference type="InterPro" id="IPR044604">
    <property type="entry name" value="FLZ12/13/14"/>
</dbReference>
<dbReference type="PANTHER" id="PTHR47208:SF8">
    <property type="entry name" value="DUF581 FAMILY PROTEIN"/>
    <property type="match status" value="1"/>
</dbReference>
<comment type="caution">
    <text evidence="6">The sequence shown here is derived from an EMBL/GenBank/DDBJ whole genome shotgun (WGS) entry which is preliminary data.</text>
</comment>
<name>A0A6A4PSQ3_LUPAL</name>
<dbReference type="PROSITE" id="PS51795">
    <property type="entry name" value="ZF_FLZ"/>
    <property type="match status" value="1"/>
</dbReference>
<dbReference type="OrthoDB" id="1932717at2759"/>
<evidence type="ECO:0000259" key="5">
    <source>
        <dbReference type="PROSITE" id="PS51795"/>
    </source>
</evidence>
<gene>
    <name evidence="6" type="ORF">Lalb_Chr11g0074121</name>
</gene>
<dbReference type="EMBL" id="WOCE01000011">
    <property type="protein sequence ID" value="KAE9604657.1"/>
    <property type="molecule type" value="Genomic_DNA"/>
</dbReference>
<evidence type="ECO:0000256" key="2">
    <source>
        <dbReference type="ARBA" id="ARBA00022723"/>
    </source>
</evidence>
<evidence type="ECO:0000256" key="3">
    <source>
        <dbReference type="ARBA" id="ARBA00022771"/>
    </source>
</evidence>
<dbReference type="Proteomes" id="UP000447434">
    <property type="component" value="Chromosome 11"/>
</dbReference>
<keyword evidence="3" id="KW-0863">Zinc-finger</keyword>
<reference evidence="7" key="1">
    <citation type="journal article" date="2020" name="Nat. Commun.">
        <title>Genome sequence of the cluster root forming white lupin.</title>
        <authorList>
            <person name="Hufnagel B."/>
            <person name="Marques A."/>
            <person name="Soriano A."/>
            <person name="Marques L."/>
            <person name="Divol F."/>
            <person name="Doumas P."/>
            <person name="Sallet E."/>
            <person name="Mancinotti D."/>
            <person name="Carrere S."/>
            <person name="Marande W."/>
            <person name="Arribat S."/>
            <person name="Keller J."/>
            <person name="Huneau C."/>
            <person name="Blein T."/>
            <person name="Aime D."/>
            <person name="Laguerre M."/>
            <person name="Taylor J."/>
            <person name="Schubert V."/>
            <person name="Nelson M."/>
            <person name="Geu-Flores F."/>
            <person name="Crespi M."/>
            <person name="Gallardo-Guerrero K."/>
            <person name="Delaux P.-M."/>
            <person name="Salse J."/>
            <person name="Berges H."/>
            <person name="Guyot R."/>
            <person name="Gouzy J."/>
            <person name="Peret B."/>
        </authorList>
    </citation>
    <scope>NUCLEOTIDE SEQUENCE [LARGE SCALE GENOMIC DNA]</scope>
    <source>
        <strain evidence="7">cv. Amiga</strain>
    </source>
</reference>
<keyword evidence="2" id="KW-0479">Metal-binding</keyword>
<comment type="similarity">
    <text evidence="1">Belongs to the FLZ family.</text>
</comment>
<evidence type="ECO:0000313" key="7">
    <source>
        <dbReference type="Proteomes" id="UP000447434"/>
    </source>
</evidence>
<evidence type="ECO:0000256" key="1">
    <source>
        <dbReference type="ARBA" id="ARBA00009374"/>
    </source>
</evidence>
<sequence length="50" mass="5557">MLGEKAFCSKECRSRQIMMEVCGSDSSMSVELSNSPNTRDQMFSTGIVTF</sequence>
<dbReference type="GO" id="GO:0008270">
    <property type="term" value="F:zinc ion binding"/>
    <property type="evidence" value="ECO:0007669"/>
    <property type="project" value="UniProtKB-KW"/>
</dbReference>
<keyword evidence="3" id="KW-0862">Zinc</keyword>
<protein>
    <submittedName>
        <fullName evidence="6">Putative Zf-FLZ domain-containing protein</fullName>
    </submittedName>
</protein>
<organism evidence="6 7">
    <name type="scientific">Lupinus albus</name>
    <name type="common">White lupine</name>
    <name type="synonym">Lupinus termis</name>
    <dbReference type="NCBI Taxonomy" id="3870"/>
    <lineage>
        <taxon>Eukaryota</taxon>
        <taxon>Viridiplantae</taxon>
        <taxon>Streptophyta</taxon>
        <taxon>Embryophyta</taxon>
        <taxon>Tracheophyta</taxon>
        <taxon>Spermatophyta</taxon>
        <taxon>Magnoliopsida</taxon>
        <taxon>eudicotyledons</taxon>
        <taxon>Gunneridae</taxon>
        <taxon>Pentapetalae</taxon>
        <taxon>rosids</taxon>
        <taxon>fabids</taxon>
        <taxon>Fabales</taxon>
        <taxon>Fabaceae</taxon>
        <taxon>Papilionoideae</taxon>
        <taxon>50 kb inversion clade</taxon>
        <taxon>genistoids sensu lato</taxon>
        <taxon>core genistoids</taxon>
        <taxon>Genisteae</taxon>
        <taxon>Lupinus</taxon>
    </lineage>
</organism>
<feature type="zinc finger region" description="FLZ-type" evidence="4">
    <location>
        <begin position="1"/>
        <end position="24"/>
    </location>
</feature>
<keyword evidence="7" id="KW-1185">Reference proteome</keyword>
<dbReference type="Pfam" id="PF04570">
    <property type="entry name" value="zf-FLZ"/>
    <property type="match status" value="1"/>
</dbReference>
<feature type="domain" description="FLZ-type" evidence="5">
    <location>
        <begin position="1"/>
        <end position="24"/>
    </location>
</feature>
<proteinExistence type="inferred from homology"/>
<accession>A0A6A4PSQ3</accession>
<evidence type="ECO:0000313" key="6">
    <source>
        <dbReference type="EMBL" id="KAE9604657.1"/>
    </source>
</evidence>
<dbReference type="AlphaFoldDB" id="A0A6A4PSQ3"/>
<dbReference type="PANTHER" id="PTHR47208">
    <property type="entry name" value="OS02G0174800 PROTEIN"/>
    <property type="match status" value="1"/>
</dbReference>
<evidence type="ECO:0000256" key="4">
    <source>
        <dbReference type="PROSITE-ProRule" id="PRU01131"/>
    </source>
</evidence>